<feature type="domain" description="GIY-YIG" evidence="2">
    <location>
        <begin position="26"/>
        <end position="103"/>
    </location>
</feature>
<accession>A0A918KDV1</accession>
<keyword evidence="4" id="KW-1185">Reference proteome</keyword>
<dbReference type="Proteomes" id="UP000626148">
    <property type="component" value="Unassembled WGS sequence"/>
</dbReference>
<dbReference type="SUPFAM" id="SSF82771">
    <property type="entry name" value="GIY-YIG endonuclease"/>
    <property type="match status" value="1"/>
</dbReference>
<comment type="caution">
    <text evidence="3">The sequence shown here is derived from an EMBL/GenBank/DDBJ whole genome shotgun (WGS) entry which is preliminary data.</text>
</comment>
<comment type="similarity">
    <text evidence="1">Belongs to the UPF0213 family.</text>
</comment>
<gene>
    <name evidence="3" type="ORF">GCM10007392_27790</name>
</gene>
<evidence type="ECO:0000256" key="1">
    <source>
        <dbReference type="ARBA" id="ARBA00007435"/>
    </source>
</evidence>
<dbReference type="Pfam" id="PF01541">
    <property type="entry name" value="GIY-YIG"/>
    <property type="match status" value="1"/>
</dbReference>
<dbReference type="InterPro" id="IPR000305">
    <property type="entry name" value="GIY-YIG_endonuc"/>
</dbReference>
<dbReference type="RefSeq" id="WP_229805361.1">
    <property type="nucleotide sequence ID" value="NZ_BMXR01000006.1"/>
</dbReference>
<proteinExistence type="inferred from homology"/>
<dbReference type="Gene3D" id="3.40.1440.10">
    <property type="entry name" value="GIY-YIG endonuclease"/>
    <property type="match status" value="1"/>
</dbReference>
<dbReference type="InterPro" id="IPR035901">
    <property type="entry name" value="GIY-YIG_endonuc_sf"/>
</dbReference>
<dbReference type="PANTHER" id="PTHR34477">
    <property type="entry name" value="UPF0213 PROTEIN YHBQ"/>
    <property type="match status" value="1"/>
</dbReference>
<organism evidence="3 4">
    <name type="scientific">Saccharospirillum salsuginis</name>
    <dbReference type="NCBI Taxonomy" id="418750"/>
    <lineage>
        <taxon>Bacteria</taxon>
        <taxon>Pseudomonadati</taxon>
        <taxon>Pseudomonadota</taxon>
        <taxon>Gammaproteobacteria</taxon>
        <taxon>Oceanospirillales</taxon>
        <taxon>Saccharospirillaceae</taxon>
        <taxon>Saccharospirillum</taxon>
    </lineage>
</organism>
<dbReference type="EMBL" id="BMXR01000006">
    <property type="protein sequence ID" value="GGX58382.1"/>
    <property type="molecule type" value="Genomic_DNA"/>
</dbReference>
<protein>
    <recommendedName>
        <fullName evidence="2">GIY-YIG domain-containing protein</fullName>
    </recommendedName>
</protein>
<dbReference type="PROSITE" id="PS50164">
    <property type="entry name" value="GIY_YIG"/>
    <property type="match status" value="1"/>
</dbReference>
<dbReference type="CDD" id="cd10456">
    <property type="entry name" value="GIY-YIG_UPF0213"/>
    <property type="match status" value="1"/>
</dbReference>
<sequence length="107" mass="12351">MRLYWDAVESLTCRTAMPLDDPAVKSDWYVYLVRCADGSLYAGVTTDPERRLRQHNGELVGGARYTRARRPVRLVYQERCADRSAACQREAEIKSLSRRQKQSLLKT</sequence>
<evidence type="ECO:0000313" key="3">
    <source>
        <dbReference type="EMBL" id="GGX58382.1"/>
    </source>
</evidence>
<dbReference type="InterPro" id="IPR050190">
    <property type="entry name" value="UPF0213_domain"/>
</dbReference>
<dbReference type="PANTHER" id="PTHR34477:SF1">
    <property type="entry name" value="UPF0213 PROTEIN YHBQ"/>
    <property type="match status" value="1"/>
</dbReference>
<evidence type="ECO:0000259" key="2">
    <source>
        <dbReference type="PROSITE" id="PS50164"/>
    </source>
</evidence>
<reference evidence="3" key="2">
    <citation type="submission" date="2020-09" db="EMBL/GenBank/DDBJ databases">
        <authorList>
            <person name="Sun Q."/>
            <person name="Kim S."/>
        </authorList>
    </citation>
    <scope>NUCLEOTIDE SEQUENCE</scope>
    <source>
        <strain evidence="3">KCTC 22169</strain>
    </source>
</reference>
<name>A0A918KDV1_9GAMM</name>
<evidence type="ECO:0000313" key="4">
    <source>
        <dbReference type="Proteomes" id="UP000626148"/>
    </source>
</evidence>
<dbReference type="AlphaFoldDB" id="A0A918KDV1"/>
<reference evidence="3" key="1">
    <citation type="journal article" date="2014" name="Int. J. Syst. Evol. Microbiol.">
        <title>Complete genome sequence of Corynebacterium casei LMG S-19264T (=DSM 44701T), isolated from a smear-ripened cheese.</title>
        <authorList>
            <consortium name="US DOE Joint Genome Institute (JGI-PGF)"/>
            <person name="Walter F."/>
            <person name="Albersmeier A."/>
            <person name="Kalinowski J."/>
            <person name="Ruckert C."/>
        </authorList>
    </citation>
    <scope>NUCLEOTIDE SEQUENCE</scope>
    <source>
        <strain evidence="3">KCTC 22169</strain>
    </source>
</reference>